<dbReference type="RefSeq" id="WP_130285007.1">
    <property type="nucleotide sequence ID" value="NZ_SGXE01000001.1"/>
</dbReference>
<dbReference type="PANTHER" id="PTHR42852">
    <property type="entry name" value="THIOL:DISULFIDE INTERCHANGE PROTEIN DSBE"/>
    <property type="match status" value="1"/>
</dbReference>
<dbReference type="InterPro" id="IPR013766">
    <property type="entry name" value="Thioredoxin_domain"/>
</dbReference>
<keyword evidence="3" id="KW-1185">Reference proteome</keyword>
<comment type="caution">
    <text evidence="2">The sequence shown here is derived from an EMBL/GenBank/DDBJ whole genome shotgun (WGS) entry which is preliminary data.</text>
</comment>
<organism evidence="2 3">
    <name type="scientific">Aquimarina brevivitae</name>
    <dbReference type="NCBI Taxonomy" id="323412"/>
    <lineage>
        <taxon>Bacteria</taxon>
        <taxon>Pseudomonadati</taxon>
        <taxon>Bacteroidota</taxon>
        <taxon>Flavobacteriia</taxon>
        <taxon>Flavobacteriales</taxon>
        <taxon>Flavobacteriaceae</taxon>
        <taxon>Aquimarina</taxon>
    </lineage>
</organism>
<gene>
    <name evidence="2" type="ORF">EV197_0355</name>
</gene>
<proteinExistence type="predicted"/>
<accession>A0A4Q7PG73</accession>
<feature type="domain" description="Thioredoxin" evidence="1">
    <location>
        <begin position="35"/>
        <end position="172"/>
    </location>
</feature>
<evidence type="ECO:0000259" key="1">
    <source>
        <dbReference type="PROSITE" id="PS51352"/>
    </source>
</evidence>
<protein>
    <submittedName>
        <fullName evidence="2">AhpC/TSA family protein</fullName>
    </submittedName>
</protein>
<evidence type="ECO:0000313" key="2">
    <source>
        <dbReference type="EMBL" id="RZS99147.1"/>
    </source>
</evidence>
<dbReference type="Gene3D" id="3.40.30.10">
    <property type="entry name" value="Glutaredoxin"/>
    <property type="match status" value="1"/>
</dbReference>
<dbReference type="Pfam" id="PF00578">
    <property type="entry name" value="AhpC-TSA"/>
    <property type="match status" value="1"/>
</dbReference>
<dbReference type="AlphaFoldDB" id="A0A4Q7PG73"/>
<reference evidence="2 3" key="1">
    <citation type="submission" date="2019-02" db="EMBL/GenBank/DDBJ databases">
        <title>Genomic Encyclopedia of Type Strains, Phase IV (KMG-IV): sequencing the most valuable type-strain genomes for metagenomic binning, comparative biology and taxonomic classification.</title>
        <authorList>
            <person name="Goeker M."/>
        </authorList>
    </citation>
    <scope>NUCLEOTIDE SEQUENCE [LARGE SCALE GENOMIC DNA]</scope>
    <source>
        <strain evidence="2 3">DSM 17196</strain>
    </source>
</reference>
<dbReference type="CDD" id="cd02966">
    <property type="entry name" value="TlpA_like_family"/>
    <property type="match status" value="1"/>
</dbReference>
<dbReference type="SUPFAM" id="SSF52833">
    <property type="entry name" value="Thioredoxin-like"/>
    <property type="match status" value="1"/>
</dbReference>
<dbReference type="InterPro" id="IPR036249">
    <property type="entry name" value="Thioredoxin-like_sf"/>
</dbReference>
<dbReference type="GO" id="GO:0016209">
    <property type="term" value="F:antioxidant activity"/>
    <property type="evidence" value="ECO:0007669"/>
    <property type="project" value="InterPro"/>
</dbReference>
<dbReference type="PROSITE" id="PS51352">
    <property type="entry name" value="THIOREDOXIN_2"/>
    <property type="match status" value="1"/>
</dbReference>
<evidence type="ECO:0000313" key="3">
    <source>
        <dbReference type="Proteomes" id="UP000292262"/>
    </source>
</evidence>
<sequence length="172" mass="20037">MKLYLKTTVVVLGLWLLCFLGYQVYAKMQYKQEVEAALKTIPDFSFETLEGKTFTQNNLDTDQPTVLIYFNSGCDYCQHEAQSIEQHIDAFKNVQLVFVSYETKEAIQQFSKTYKLNNYDNIILLSDTRDDFANRFDATSIPYLLIYDKDKKLIAKHKGQLRAESIIEMLNL</sequence>
<dbReference type="PANTHER" id="PTHR42852:SF17">
    <property type="entry name" value="THIOREDOXIN-LIKE PROTEIN HI_1115"/>
    <property type="match status" value="1"/>
</dbReference>
<dbReference type="OrthoDB" id="662072at2"/>
<dbReference type="Proteomes" id="UP000292262">
    <property type="component" value="Unassembled WGS sequence"/>
</dbReference>
<dbReference type="EMBL" id="SGXE01000001">
    <property type="protein sequence ID" value="RZS99147.1"/>
    <property type="molecule type" value="Genomic_DNA"/>
</dbReference>
<dbReference type="InterPro" id="IPR050553">
    <property type="entry name" value="Thioredoxin_ResA/DsbE_sf"/>
</dbReference>
<name>A0A4Q7PG73_9FLAO</name>
<dbReference type="GO" id="GO:0016491">
    <property type="term" value="F:oxidoreductase activity"/>
    <property type="evidence" value="ECO:0007669"/>
    <property type="project" value="InterPro"/>
</dbReference>
<dbReference type="InterPro" id="IPR000866">
    <property type="entry name" value="AhpC/TSA"/>
</dbReference>